<dbReference type="SUPFAM" id="SSF50939">
    <property type="entry name" value="Sialidases"/>
    <property type="match status" value="1"/>
</dbReference>
<comment type="caution">
    <text evidence="2">The sequence shown here is derived from an EMBL/GenBank/DDBJ whole genome shotgun (WGS) entry which is preliminary data.</text>
</comment>
<proteinExistence type="predicted"/>
<dbReference type="EMBL" id="RBAH01000011">
    <property type="protein sequence ID" value="RKN83743.1"/>
    <property type="molecule type" value="Genomic_DNA"/>
</dbReference>
<evidence type="ECO:0000313" key="3">
    <source>
        <dbReference type="Proteomes" id="UP000282311"/>
    </source>
</evidence>
<dbReference type="CDD" id="cd15482">
    <property type="entry name" value="Sialidase_non-viral"/>
    <property type="match status" value="1"/>
</dbReference>
<dbReference type="Gene3D" id="2.120.10.10">
    <property type="match status" value="1"/>
</dbReference>
<dbReference type="Proteomes" id="UP000282311">
    <property type="component" value="Unassembled WGS sequence"/>
</dbReference>
<dbReference type="OrthoDB" id="41724at2"/>
<keyword evidence="3" id="KW-1185">Reference proteome</keyword>
<evidence type="ECO:0000313" key="2">
    <source>
        <dbReference type="EMBL" id="RKN83743.1"/>
    </source>
</evidence>
<organism evidence="2 3">
    <name type="scientific">Paenibacillus ginsengarvi</name>
    <dbReference type="NCBI Taxonomy" id="400777"/>
    <lineage>
        <taxon>Bacteria</taxon>
        <taxon>Bacillati</taxon>
        <taxon>Bacillota</taxon>
        <taxon>Bacilli</taxon>
        <taxon>Bacillales</taxon>
        <taxon>Paenibacillaceae</taxon>
        <taxon>Paenibacillus</taxon>
    </lineage>
</organism>
<evidence type="ECO:0000259" key="1">
    <source>
        <dbReference type="Pfam" id="PF13088"/>
    </source>
</evidence>
<dbReference type="RefSeq" id="WP_120748287.1">
    <property type="nucleotide sequence ID" value="NZ_RBAH01000011.1"/>
</dbReference>
<feature type="domain" description="Sialidase" evidence="1">
    <location>
        <begin position="126"/>
        <end position="334"/>
    </location>
</feature>
<dbReference type="AlphaFoldDB" id="A0A3B0CCJ3"/>
<name>A0A3B0CCJ3_9BACL</name>
<sequence length="358" mass="40533">MQRLEPIEHIEIYKDKKYNSFFPSVVKRPDGQIVLGFRQAPDRRRNEARISHIDPSSRAMIIGSADGITWEPEPNVLYDDYFCGVQDPCLNQLRDGTLFATFFMWKVLEQEDTGEKRDGDKLIFGKWVGRLKNAHSIRSTDGGQTWDQPIPIPFAGAIRGNSVELDDGAILTPLYSLDTTHVHIVRTEDRGTTWTAHAVIESCDGYSFEEPNLYRTPSGKLVAFIRTRNVNVQATKETPRSPLYTSESVDGGLTWSRPVKRPYYSPTPFHALTLDSGHLVISYGYRNSPFGIGTIVLDAECERWEEAQETVLREDGLSLDIGYPTAVQLDDGRVLVTYYYYDDTDVCRYIAGTVCKLV</sequence>
<protein>
    <submittedName>
        <fullName evidence="2">Exo-alpha-sialidase</fullName>
    </submittedName>
</protein>
<dbReference type="InterPro" id="IPR036278">
    <property type="entry name" value="Sialidase_sf"/>
</dbReference>
<dbReference type="Pfam" id="PF13088">
    <property type="entry name" value="BNR_2"/>
    <property type="match status" value="1"/>
</dbReference>
<dbReference type="PANTHER" id="PTHR43752">
    <property type="entry name" value="BNR/ASP-BOX REPEAT FAMILY PROTEIN"/>
    <property type="match status" value="1"/>
</dbReference>
<reference evidence="2 3" key="1">
    <citation type="journal article" date="2007" name="Int. J. Syst. Evol. Microbiol.">
        <title>Paenibacillus ginsengarvi sp. nov., isolated from soil from ginseng cultivation.</title>
        <authorList>
            <person name="Yoon M.H."/>
            <person name="Ten L.N."/>
            <person name="Im W.T."/>
        </authorList>
    </citation>
    <scope>NUCLEOTIDE SEQUENCE [LARGE SCALE GENOMIC DNA]</scope>
    <source>
        <strain evidence="2 3">KCTC 13059</strain>
    </source>
</reference>
<dbReference type="PANTHER" id="PTHR43752:SF2">
    <property type="entry name" value="BNR_ASP-BOX REPEAT FAMILY PROTEIN"/>
    <property type="match status" value="1"/>
</dbReference>
<gene>
    <name evidence="2" type="ORF">D7M11_16225</name>
</gene>
<accession>A0A3B0CCJ3</accession>
<dbReference type="InterPro" id="IPR011040">
    <property type="entry name" value="Sialidase"/>
</dbReference>